<keyword evidence="3" id="KW-1185">Reference proteome</keyword>
<feature type="compositionally biased region" description="Basic and acidic residues" evidence="1">
    <location>
        <begin position="51"/>
        <end position="65"/>
    </location>
</feature>
<gene>
    <name evidence="2" type="ORF">THAOC_14185</name>
</gene>
<feature type="compositionally biased region" description="Basic residues" evidence="1">
    <location>
        <begin position="37"/>
        <end position="48"/>
    </location>
</feature>
<dbReference type="eggNOG" id="ENOG502QQDI">
    <property type="taxonomic scope" value="Eukaryota"/>
</dbReference>
<organism evidence="2 3">
    <name type="scientific">Thalassiosira oceanica</name>
    <name type="common">Marine diatom</name>
    <dbReference type="NCBI Taxonomy" id="159749"/>
    <lineage>
        <taxon>Eukaryota</taxon>
        <taxon>Sar</taxon>
        <taxon>Stramenopiles</taxon>
        <taxon>Ochrophyta</taxon>
        <taxon>Bacillariophyta</taxon>
        <taxon>Coscinodiscophyceae</taxon>
        <taxon>Thalassiosirophycidae</taxon>
        <taxon>Thalassiosirales</taxon>
        <taxon>Thalassiosiraceae</taxon>
        <taxon>Thalassiosira</taxon>
    </lineage>
</organism>
<feature type="compositionally biased region" description="Polar residues" evidence="1">
    <location>
        <begin position="1"/>
        <end position="10"/>
    </location>
</feature>
<proteinExistence type="predicted"/>
<accession>K0SFU5</accession>
<evidence type="ECO:0000313" key="3">
    <source>
        <dbReference type="Proteomes" id="UP000266841"/>
    </source>
</evidence>
<dbReference type="Proteomes" id="UP000266841">
    <property type="component" value="Unassembled WGS sequence"/>
</dbReference>
<feature type="compositionally biased region" description="Basic and acidic residues" evidence="1">
    <location>
        <begin position="76"/>
        <end position="85"/>
    </location>
</feature>
<sequence length="282" mass="32161">MDFQDFQSNPKARFLADFRGSERGEHRNLIKQTNIKHATKRRYPKKTKLSPVEKKEGSEKTEGEGAQRQTEEEDKDGEHEEEHPSKGGCNYNDDDDKEEEEEEEEEEDDDDFIVDDDDDNEDGEEEGDDEDDDEVHDEEALARPSDLRNALRSHRVSRFLQRVSTYLRELFFTRSASRSEAEASHWSRKQVRGHGKTLPPAAPAQLLIANSSYGSPHAAAPRGYVPHLTRAKLVNFDRPKQVEIVDPVHAPSIAEEPTIWRVRRCPGRELGPRSHLPGSNLG</sequence>
<feature type="compositionally biased region" description="Basic and acidic residues" evidence="1">
    <location>
        <begin position="14"/>
        <end position="28"/>
    </location>
</feature>
<protein>
    <submittedName>
        <fullName evidence="2">Uncharacterized protein</fullName>
    </submittedName>
</protein>
<reference evidence="2 3" key="1">
    <citation type="journal article" date="2012" name="Genome Biol.">
        <title>Genome and low-iron response of an oceanic diatom adapted to chronic iron limitation.</title>
        <authorList>
            <person name="Lommer M."/>
            <person name="Specht M."/>
            <person name="Roy A.S."/>
            <person name="Kraemer L."/>
            <person name="Andreson R."/>
            <person name="Gutowska M.A."/>
            <person name="Wolf J."/>
            <person name="Bergner S.V."/>
            <person name="Schilhabel M.B."/>
            <person name="Klostermeier U.C."/>
            <person name="Beiko R.G."/>
            <person name="Rosenstiel P."/>
            <person name="Hippler M."/>
            <person name="Laroche J."/>
        </authorList>
    </citation>
    <scope>NUCLEOTIDE SEQUENCE [LARGE SCALE GENOMIC DNA]</scope>
    <source>
        <strain evidence="2 3">CCMP1005</strain>
    </source>
</reference>
<name>K0SFU5_THAOC</name>
<dbReference type="EMBL" id="AGNL01016556">
    <property type="protein sequence ID" value="EJK65018.1"/>
    <property type="molecule type" value="Genomic_DNA"/>
</dbReference>
<evidence type="ECO:0000313" key="2">
    <source>
        <dbReference type="EMBL" id="EJK65018.1"/>
    </source>
</evidence>
<dbReference type="OMA" id="AHANDDF"/>
<dbReference type="AlphaFoldDB" id="K0SFU5"/>
<feature type="region of interest" description="Disordered" evidence="1">
    <location>
        <begin position="1"/>
        <end position="146"/>
    </location>
</feature>
<feature type="compositionally biased region" description="Acidic residues" evidence="1">
    <location>
        <begin position="92"/>
        <end position="137"/>
    </location>
</feature>
<evidence type="ECO:0000256" key="1">
    <source>
        <dbReference type="SAM" id="MobiDB-lite"/>
    </source>
</evidence>
<comment type="caution">
    <text evidence="2">The sequence shown here is derived from an EMBL/GenBank/DDBJ whole genome shotgun (WGS) entry which is preliminary data.</text>
</comment>